<organism evidence="1 2">
    <name type="scientific">Porphyridium purpureum</name>
    <name type="common">Red alga</name>
    <name type="synonym">Porphyridium cruentum</name>
    <dbReference type="NCBI Taxonomy" id="35688"/>
    <lineage>
        <taxon>Eukaryota</taxon>
        <taxon>Rhodophyta</taxon>
        <taxon>Bangiophyceae</taxon>
        <taxon>Porphyridiales</taxon>
        <taxon>Porphyridiaceae</taxon>
        <taxon>Porphyridium</taxon>
    </lineage>
</organism>
<sequence>MKMFAPSCAVFASARQPAAHFAPAQEVHTIGDVPKRLQDRALSHTRRDYAHRYGTLVTGQVDHLRRAHEHMCCSSWMLAFSKWTADATMISHVYGVGQSGSQARC</sequence>
<reference evidence="2" key="1">
    <citation type="journal article" date="2019" name="Nat. Commun.">
        <title>Expansion of phycobilisome linker gene families in mesophilic red algae.</title>
        <authorList>
            <person name="Lee J."/>
            <person name="Kim D."/>
            <person name="Bhattacharya D."/>
            <person name="Yoon H.S."/>
        </authorList>
    </citation>
    <scope>NUCLEOTIDE SEQUENCE [LARGE SCALE GENOMIC DNA]</scope>
    <source>
        <strain evidence="2">CCMP 1328</strain>
    </source>
</reference>
<accession>A0A5J4YQM9</accession>
<protein>
    <submittedName>
        <fullName evidence="1">Uncharacterized protein</fullName>
    </submittedName>
</protein>
<proteinExistence type="predicted"/>
<evidence type="ECO:0000313" key="1">
    <source>
        <dbReference type="EMBL" id="KAA8492697.1"/>
    </source>
</evidence>
<comment type="caution">
    <text evidence="1">The sequence shown here is derived from an EMBL/GenBank/DDBJ whole genome shotgun (WGS) entry which is preliminary data.</text>
</comment>
<dbReference type="EMBL" id="VRMN01000009">
    <property type="protein sequence ID" value="KAA8492697.1"/>
    <property type="molecule type" value="Genomic_DNA"/>
</dbReference>
<evidence type="ECO:0000313" key="2">
    <source>
        <dbReference type="Proteomes" id="UP000324585"/>
    </source>
</evidence>
<gene>
    <name evidence="1" type="ORF">FVE85_8204</name>
</gene>
<dbReference type="AlphaFoldDB" id="A0A5J4YQM9"/>
<dbReference type="Proteomes" id="UP000324585">
    <property type="component" value="Unassembled WGS sequence"/>
</dbReference>
<name>A0A5J4YQM9_PORPP</name>
<keyword evidence="2" id="KW-1185">Reference proteome</keyword>